<name>A0A2U1MZ56_ARTAN</name>
<dbReference type="EMBL" id="PKPP01004008">
    <property type="protein sequence ID" value="PWA66538.1"/>
    <property type="molecule type" value="Genomic_DNA"/>
</dbReference>
<evidence type="ECO:0000313" key="1">
    <source>
        <dbReference type="EMBL" id="PWA66538.1"/>
    </source>
</evidence>
<organism evidence="1 2">
    <name type="scientific">Artemisia annua</name>
    <name type="common">Sweet wormwood</name>
    <dbReference type="NCBI Taxonomy" id="35608"/>
    <lineage>
        <taxon>Eukaryota</taxon>
        <taxon>Viridiplantae</taxon>
        <taxon>Streptophyta</taxon>
        <taxon>Embryophyta</taxon>
        <taxon>Tracheophyta</taxon>
        <taxon>Spermatophyta</taxon>
        <taxon>Magnoliopsida</taxon>
        <taxon>eudicotyledons</taxon>
        <taxon>Gunneridae</taxon>
        <taxon>Pentapetalae</taxon>
        <taxon>asterids</taxon>
        <taxon>campanulids</taxon>
        <taxon>Asterales</taxon>
        <taxon>Asteraceae</taxon>
        <taxon>Asteroideae</taxon>
        <taxon>Anthemideae</taxon>
        <taxon>Artemisiinae</taxon>
        <taxon>Artemisia</taxon>
    </lineage>
</organism>
<dbReference type="Proteomes" id="UP000245207">
    <property type="component" value="Unassembled WGS sequence"/>
</dbReference>
<comment type="caution">
    <text evidence="1">The sequence shown here is derived from an EMBL/GenBank/DDBJ whole genome shotgun (WGS) entry which is preliminary data.</text>
</comment>
<protein>
    <submittedName>
        <fullName evidence="1">Serine/threonine-protein phosphatase PP2A-4 catalytic subunit</fullName>
    </submittedName>
</protein>
<evidence type="ECO:0000313" key="2">
    <source>
        <dbReference type="Proteomes" id="UP000245207"/>
    </source>
</evidence>
<dbReference type="AlphaFoldDB" id="A0A2U1MZ56"/>
<gene>
    <name evidence="1" type="ORF">CTI12_AA326390</name>
</gene>
<keyword evidence="2" id="KW-1185">Reference proteome</keyword>
<sequence>MRLSPSFETLDSIRNFDHVQEVSLERPMCYLLWSAPDEQCVILHQVRCSDTSNDSGSEADEHINESPVQVNQETVGAMLPKHGVFCTALLWARRWSDTNSFERISGNGRLRVGTPKSSEKSMQRWIDYEVEVMARYSVVALKKVFHCFGDATTK</sequence>
<accession>A0A2U1MZ56</accession>
<reference evidence="1 2" key="1">
    <citation type="journal article" date="2018" name="Mol. Plant">
        <title>The genome of Artemisia annua provides insight into the evolution of Asteraceae family and artemisinin biosynthesis.</title>
        <authorList>
            <person name="Shen Q."/>
            <person name="Zhang L."/>
            <person name="Liao Z."/>
            <person name="Wang S."/>
            <person name="Yan T."/>
            <person name="Shi P."/>
            <person name="Liu M."/>
            <person name="Fu X."/>
            <person name="Pan Q."/>
            <person name="Wang Y."/>
            <person name="Lv Z."/>
            <person name="Lu X."/>
            <person name="Zhang F."/>
            <person name="Jiang W."/>
            <person name="Ma Y."/>
            <person name="Chen M."/>
            <person name="Hao X."/>
            <person name="Li L."/>
            <person name="Tang Y."/>
            <person name="Lv G."/>
            <person name="Zhou Y."/>
            <person name="Sun X."/>
            <person name="Brodelius P.E."/>
            <person name="Rose J.K.C."/>
            <person name="Tang K."/>
        </authorList>
    </citation>
    <scope>NUCLEOTIDE SEQUENCE [LARGE SCALE GENOMIC DNA]</scope>
    <source>
        <strain evidence="2">cv. Huhao1</strain>
        <tissue evidence="1">Leaf</tissue>
    </source>
</reference>
<dbReference type="STRING" id="35608.A0A2U1MZ56"/>
<proteinExistence type="predicted"/>